<dbReference type="PANTHER" id="PTHR21294">
    <property type="entry name" value="ELECTRON TRANSFER FLAVOPROTEIN BETA-SUBUNIT"/>
    <property type="match status" value="1"/>
</dbReference>
<dbReference type="InterPro" id="IPR014729">
    <property type="entry name" value="Rossmann-like_a/b/a_fold"/>
</dbReference>
<reference evidence="6 7" key="1">
    <citation type="journal article" date="2020" name="Microorganisms">
        <title>Osmotic Adaptation and Compatible Solute Biosynthesis of Phototrophic Bacteria as Revealed from Genome Analyses.</title>
        <authorList>
            <person name="Imhoff J.F."/>
            <person name="Rahn T."/>
            <person name="Kunzel S."/>
            <person name="Keller A."/>
            <person name="Neulinger S.C."/>
        </authorList>
    </citation>
    <scope>NUCLEOTIDE SEQUENCE [LARGE SCALE GENOMIC DNA]</scope>
    <source>
        <strain evidence="6 7">DSM 15116</strain>
    </source>
</reference>
<keyword evidence="3" id="KW-0813">Transport</keyword>
<dbReference type="RefSeq" id="WP_200258794.1">
    <property type="nucleotide sequence ID" value="NZ_NRSH01000070.1"/>
</dbReference>
<evidence type="ECO:0000256" key="4">
    <source>
        <dbReference type="ARBA" id="ARBA00022982"/>
    </source>
</evidence>
<dbReference type="Proteomes" id="UP000738126">
    <property type="component" value="Unassembled WGS sequence"/>
</dbReference>
<feature type="domain" description="Electron transfer flavoprotein alpha/beta-subunit N-terminal" evidence="5">
    <location>
        <begin position="23"/>
        <end position="211"/>
    </location>
</feature>
<dbReference type="EMBL" id="NRSH01000070">
    <property type="protein sequence ID" value="MBK1726811.1"/>
    <property type="molecule type" value="Genomic_DNA"/>
</dbReference>
<evidence type="ECO:0000256" key="2">
    <source>
        <dbReference type="ARBA" id="ARBA00016797"/>
    </source>
</evidence>
<name>A0ABS1E4Y9_9GAMM</name>
<evidence type="ECO:0000313" key="7">
    <source>
        <dbReference type="Proteomes" id="UP000738126"/>
    </source>
</evidence>
<organism evidence="6 7">
    <name type="scientific">Halorhodospira neutriphila</name>
    <dbReference type="NCBI Taxonomy" id="168379"/>
    <lineage>
        <taxon>Bacteria</taxon>
        <taxon>Pseudomonadati</taxon>
        <taxon>Pseudomonadota</taxon>
        <taxon>Gammaproteobacteria</taxon>
        <taxon>Chromatiales</taxon>
        <taxon>Ectothiorhodospiraceae</taxon>
        <taxon>Halorhodospira</taxon>
    </lineage>
</organism>
<sequence>MKVLVAVKRVVDDNVRVRLKGDGSGVETAHAKKAMNPFDEPAVEAAVRLREAGVAEEVVAVSVGEPGCEEVLRTALAFGADRAQLIEAEGELEPLGVSKALAAVAEREAPGLILLGQQATDDDAAQTGPMLAARLGWGQATFACALEAGEGEVRVTREVDGGKRDVAVPLPAVVTADLALNEPRYVKLPSIMKAKKKPLERQALEALGVDAAPRLDLLEVSEPPARPPGVRVDSAEALAERLRNEAQVC</sequence>
<keyword evidence="7" id="KW-1185">Reference proteome</keyword>
<dbReference type="InterPro" id="IPR033948">
    <property type="entry name" value="ETF_beta_N"/>
</dbReference>
<evidence type="ECO:0000256" key="1">
    <source>
        <dbReference type="ARBA" id="ARBA00007557"/>
    </source>
</evidence>
<gene>
    <name evidence="6" type="ORF">CKO13_07225</name>
</gene>
<evidence type="ECO:0000259" key="5">
    <source>
        <dbReference type="SMART" id="SM00893"/>
    </source>
</evidence>
<dbReference type="PANTHER" id="PTHR21294:SF8">
    <property type="entry name" value="ELECTRON TRANSFER FLAVOPROTEIN SUBUNIT BETA"/>
    <property type="match status" value="1"/>
</dbReference>
<comment type="caution">
    <text evidence="6">The sequence shown here is derived from an EMBL/GenBank/DDBJ whole genome shotgun (WGS) entry which is preliminary data.</text>
</comment>
<evidence type="ECO:0000256" key="3">
    <source>
        <dbReference type="ARBA" id="ARBA00022448"/>
    </source>
</evidence>
<dbReference type="InterPro" id="IPR014730">
    <property type="entry name" value="ETF_a/b_N"/>
</dbReference>
<dbReference type="Gene3D" id="3.40.50.620">
    <property type="entry name" value="HUPs"/>
    <property type="match status" value="1"/>
</dbReference>
<keyword evidence="4" id="KW-0249">Electron transport</keyword>
<comment type="similarity">
    <text evidence="1">Belongs to the ETF beta-subunit/FixA family.</text>
</comment>
<proteinExistence type="inferred from homology"/>
<dbReference type="InterPro" id="IPR012255">
    <property type="entry name" value="ETF_b"/>
</dbReference>
<dbReference type="SMART" id="SM00893">
    <property type="entry name" value="ETF"/>
    <property type="match status" value="1"/>
</dbReference>
<accession>A0ABS1E4Y9</accession>
<protein>
    <recommendedName>
        <fullName evidence="2">Electron transfer flavoprotein subunit beta</fullName>
    </recommendedName>
</protein>
<dbReference type="CDD" id="cd01714">
    <property type="entry name" value="ETF_beta"/>
    <property type="match status" value="1"/>
</dbReference>
<dbReference type="Pfam" id="PF01012">
    <property type="entry name" value="ETF"/>
    <property type="match status" value="1"/>
</dbReference>
<dbReference type="PIRSF" id="PIRSF000090">
    <property type="entry name" value="Beta-ETF"/>
    <property type="match status" value="1"/>
</dbReference>
<dbReference type="SUPFAM" id="SSF52402">
    <property type="entry name" value="Adenine nucleotide alpha hydrolases-like"/>
    <property type="match status" value="1"/>
</dbReference>
<evidence type="ECO:0000313" key="6">
    <source>
        <dbReference type="EMBL" id="MBK1726811.1"/>
    </source>
</evidence>